<proteinExistence type="predicted"/>
<evidence type="ECO:0000313" key="2">
    <source>
        <dbReference type="Proteomes" id="UP000271889"/>
    </source>
</evidence>
<dbReference type="EMBL" id="UYRV01001827">
    <property type="protein sequence ID" value="VDK47584.1"/>
    <property type="molecule type" value="Genomic_DNA"/>
</dbReference>
<evidence type="ECO:0000313" key="1">
    <source>
        <dbReference type="EMBL" id="VDK47584.1"/>
    </source>
</evidence>
<accession>A0A3P6RSG4</accession>
<protein>
    <submittedName>
        <fullName evidence="1">Uncharacterized protein</fullName>
    </submittedName>
</protein>
<organism evidence="1 2">
    <name type="scientific">Cylicostephanus goldi</name>
    <name type="common">Nematode worm</name>
    <dbReference type="NCBI Taxonomy" id="71465"/>
    <lineage>
        <taxon>Eukaryota</taxon>
        <taxon>Metazoa</taxon>
        <taxon>Ecdysozoa</taxon>
        <taxon>Nematoda</taxon>
        <taxon>Chromadorea</taxon>
        <taxon>Rhabditida</taxon>
        <taxon>Rhabditina</taxon>
        <taxon>Rhabditomorpha</taxon>
        <taxon>Strongyloidea</taxon>
        <taxon>Strongylidae</taxon>
        <taxon>Cylicostephanus</taxon>
    </lineage>
</organism>
<reference evidence="1 2" key="1">
    <citation type="submission" date="2018-11" db="EMBL/GenBank/DDBJ databases">
        <authorList>
            <consortium name="Pathogen Informatics"/>
        </authorList>
    </citation>
    <scope>NUCLEOTIDE SEQUENCE [LARGE SCALE GENOMIC DNA]</scope>
</reference>
<keyword evidence="2" id="KW-1185">Reference proteome</keyword>
<dbReference type="AlphaFoldDB" id="A0A3P6RSG4"/>
<gene>
    <name evidence="1" type="ORF">CGOC_LOCUS1068</name>
</gene>
<dbReference type="OrthoDB" id="5898589at2759"/>
<sequence length="276" mass="31368">MKTYHCPACPTIIYGQEHFNEHCCAAHGAQFTVQSANFATEDEFYLWKRKLELEHHSSWKVGERHNFGTILTIHFICDRQPFTTKSQHVSVFFISAILDNMSNMMSRLIRVYIKEEPGTPVLESASPQTIFRKETNDTLSSGIEVVLMSNPSRTQDDWTKILDAALADPSLPTSLFTPQTLLRMLKCEGKGVRGLLDKLGAEISYYRFGFIRQNSCKMVEAVILDDLLVHISGTEADRVLTAAISYCQQRVSESVFREGLRAMFPQRLSSAQKFMK</sequence>
<dbReference type="Proteomes" id="UP000271889">
    <property type="component" value="Unassembled WGS sequence"/>
</dbReference>
<name>A0A3P6RSG4_CYLGO</name>